<gene>
    <name evidence="1" type="ORF">EU98_0366</name>
</gene>
<dbReference type="Proteomes" id="UP000030533">
    <property type="component" value="Unassembled WGS sequence"/>
</dbReference>
<protein>
    <submittedName>
        <fullName evidence="1">Uncharacterized protein</fullName>
    </submittedName>
</protein>
<comment type="caution">
    <text evidence="1">The sequence shown here is derived from an EMBL/GenBank/DDBJ whole genome shotgun (WGS) entry which is preliminary data.</text>
</comment>
<name>A0A0A2ALC5_PROMR</name>
<evidence type="ECO:0000313" key="2">
    <source>
        <dbReference type="Proteomes" id="UP000030533"/>
    </source>
</evidence>
<sequence length="45" mass="5302">MGYLGKFFWQVVYQIDRYLCFVAISRSEFGKDISILTIILRNALL</sequence>
<reference evidence="2" key="1">
    <citation type="journal article" date="2014" name="Sci. Data">
        <title>Genomes of diverse isolates of the marine cyanobacterium Prochlorococcus.</title>
        <authorList>
            <person name="Biller S."/>
            <person name="Berube P."/>
            <person name="Thompson J."/>
            <person name="Kelly L."/>
            <person name="Roggensack S."/>
            <person name="Awad L."/>
            <person name="Roache-Johnson K."/>
            <person name="Ding H."/>
            <person name="Giovannoni S.J."/>
            <person name="Moore L.R."/>
            <person name="Chisholm S.W."/>
        </authorList>
    </citation>
    <scope>NUCLEOTIDE SEQUENCE [LARGE SCALE GENOMIC DNA]</scope>
    <source>
        <strain evidence="2">MIT 9314</strain>
    </source>
</reference>
<dbReference type="EMBL" id="JNAO01000004">
    <property type="protein sequence ID" value="KGG02426.1"/>
    <property type="molecule type" value="Genomic_DNA"/>
</dbReference>
<accession>A0A0A2ALC5</accession>
<proteinExistence type="predicted"/>
<evidence type="ECO:0000313" key="1">
    <source>
        <dbReference type="EMBL" id="KGG02426.1"/>
    </source>
</evidence>
<dbReference type="AlphaFoldDB" id="A0A0A2ALC5"/>
<organism evidence="1 2">
    <name type="scientific">Prochlorococcus marinus str. MIT 9314</name>
    <dbReference type="NCBI Taxonomy" id="167548"/>
    <lineage>
        <taxon>Bacteria</taxon>
        <taxon>Bacillati</taxon>
        <taxon>Cyanobacteriota</taxon>
        <taxon>Cyanophyceae</taxon>
        <taxon>Synechococcales</taxon>
        <taxon>Prochlorococcaceae</taxon>
        <taxon>Prochlorococcus</taxon>
    </lineage>
</organism>